<accession>A0A371DWE9</accession>
<evidence type="ECO:0000313" key="9">
    <source>
        <dbReference type="Proteomes" id="UP000256964"/>
    </source>
</evidence>
<proteinExistence type="inferred from homology"/>
<dbReference type="GO" id="GO:0031145">
    <property type="term" value="P:anaphase-promoting complex-dependent catabolic process"/>
    <property type="evidence" value="ECO:0007669"/>
    <property type="project" value="TreeGrafter"/>
</dbReference>
<evidence type="ECO:0000313" key="8">
    <source>
        <dbReference type="EMBL" id="RDX56866.1"/>
    </source>
</evidence>
<dbReference type="InterPro" id="IPR026000">
    <property type="entry name" value="Apc5_dom"/>
</dbReference>
<dbReference type="GO" id="GO:0005680">
    <property type="term" value="C:anaphase-promoting complex"/>
    <property type="evidence" value="ECO:0007669"/>
    <property type="project" value="InterPro"/>
</dbReference>
<evidence type="ECO:0000256" key="2">
    <source>
        <dbReference type="ARBA" id="ARBA00016066"/>
    </source>
</evidence>
<comment type="similarity">
    <text evidence="1">Belongs to the APC5 family.</text>
</comment>
<sequence>MPPAPPADPVPPSARPSHVLRPHHVFLLYIFMHGFYAADDEEEENPFPKSFTLALHRLMIREVAEVTPPRSYQAILADIKQAALSADSGPVEDLIMKLGRVGALFATADTLSNFMQALPILFLDRDDEESARFFSRRSLFGYFCHRCFVSFTKLAIGGIEKLHQGFIVWVHAGDSPITATTPGYAQVRRDVITNDYQLFKTKQDKTEYADAETYTLFMKGLTTGDSNVANEGLRRFFEQKFHDNSESGLRQHAMLNLARMYFLRRELAACRKTLEEAITASRTAGDNKTLQHCSSLMHRLPPLERGRRPIINEVQPDMHPLEILADVRKLINVQYQQPLSAAFERIVEAIGLYDHYVDVQGGQFIESEQLAQHAVQSIVWGTFGCSKLARIEEDIVTAFSEVGGDDNTRLTVTLNRAYHMARQGKYEESVASLLEPDVWRGLNIADYNLWAAEIWNILALRACRHRKQRQLKEYLMPRRPNTPHSPRDYQWAKEPIGSIIRDPLHEVMLMRMCEQSHASVDQLLTALWHAEYHGRYNLYRTAIILLADVGLEFGMTKWCKRLLDEVMPQIMSENDREQKAFAQYTLARCIIAAGDSSQAALEEAVPLLESAEGTYASIQMFAAECDVLYLLSVVLHNVGNQERRDAMARKHEIAMEMREHRHLETIEPWVEDVWAIVTDVGAAIASR</sequence>
<dbReference type="Pfam" id="PF12862">
    <property type="entry name" value="ANAPC5"/>
    <property type="match status" value="1"/>
</dbReference>
<evidence type="ECO:0000256" key="6">
    <source>
        <dbReference type="ARBA" id="ARBA00023306"/>
    </source>
</evidence>
<dbReference type="PANTHER" id="PTHR12830">
    <property type="entry name" value="ANAPHASE-PROMOTING COMPLEX SUBUNIT 5"/>
    <property type="match status" value="1"/>
</dbReference>
<reference evidence="8 9" key="1">
    <citation type="journal article" date="2018" name="Biotechnol. Biofuels">
        <title>Integrative visual omics of the white-rot fungus Polyporus brumalis exposes the biotechnological potential of its oxidative enzymes for delignifying raw plant biomass.</title>
        <authorList>
            <person name="Miyauchi S."/>
            <person name="Rancon A."/>
            <person name="Drula E."/>
            <person name="Hage H."/>
            <person name="Chaduli D."/>
            <person name="Favel A."/>
            <person name="Grisel S."/>
            <person name="Henrissat B."/>
            <person name="Herpoel-Gimbert I."/>
            <person name="Ruiz-Duenas F.J."/>
            <person name="Chevret D."/>
            <person name="Hainaut M."/>
            <person name="Lin J."/>
            <person name="Wang M."/>
            <person name="Pangilinan J."/>
            <person name="Lipzen A."/>
            <person name="Lesage-Meessen L."/>
            <person name="Navarro D."/>
            <person name="Riley R."/>
            <person name="Grigoriev I.V."/>
            <person name="Zhou S."/>
            <person name="Raouche S."/>
            <person name="Rosso M.N."/>
        </authorList>
    </citation>
    <scope>NUCLEOTIDE SEQUENCE [LARGE SCALE GENOMIC DNA]</scope>
    <source>
        <strain evidence="8 9">BRFM 1820</strain>
    </source>
</reference>
<keyword evidence="5" id="KW-0833">Ubl conjugation pathway</keyword>
<dbReference type="AlphaFoldDB" id="A0A371DWE9"/>
<keyword evidence="3" id="KW-0132">Cell division</keyword>
<dbReference type="OrthoDB" id="2504561at2759"/>
<feature type="domain" description="Anaphase-promoting complex subunit 5" evidence="7">
    <location>
        <begin position="216"/>
        <end position="300"/>
    </location>
</feature>
<evidence type="ECO:0000256" key="1">
    <source>
        <dbReference type="ARBA" id="ARBA00007450"/>
    </source>
</evidence>
<dbReference type="EMBL" id="KZ857380">
    <property type="protein sequence ID" value="RDX56866.1"/>
    <property type="molecule type" value="Genomic_DNA"/>
</dbReference>
<evidence type="ECO:0000256" key="3">
    <source>
        <dbReference type="ARBA" id="ARBA00022618"/>
    </source>
</evidence>
<gene>
    <name evidence="8" type="ORF">OH76DRAFT_1396005</name>
</gene>
<keyword evidence="9" id="KW-1185">Reference proteome</keyword>
<dbReference type="GO" id="GO:0070979">
    <property type="term" value="P:protein K11-linked ubiquitination"/>
    <property type="evidence" value="ECO:0007669"/>
    <property type="project" value="TreeGrafter"/>
</dbReference>
<evidence type="ECO:0000256" key="5">
    <source>
        <dbReference type="ARBA" id="ARBA00022786"/>
    </source>
</evidence>
<name>A0A371DWE9_9APHY</name>
<dbReference type="STRING" id="139420.A0A371DWE9"/>
<keyword evidence="6" id="KW-0131">Cell cycle</keyword>
<dbReference type="PANTHER" id="PTHR12830:SF9">
    <property type="entry name" value="ANAPHASE-PROMOTING COMPLEX SUBUNIT 5"/>
    <property type="match status" value="1"/>
</dbReference>
<keyword evidence="4" id="KW-0498">Mitosis</keyword>
<organism evidence="8 9">
    <name type="scientific">Lentinus brumalis</name>
    <dbReference type="NCBI Taxonomy" id="2498619"/>
    <lineage>
        <taxon>Eukaryota</taxon>
        <taxon>Fungi</taxon>
        <taxon>Dikarya</taxon>
        <taxon>Basidiomycota</taxon>
        <taxon>Agaricomycotina</taxon>
        <taxon>Agaricomycetes</taxon>
        <taxon>Polyporales</taxon>
        <taxon>Polyporaceae</taxon>
        <taxon>Lentinus</taxon>
    </lineage>
</organism>
<evidence type="ECO:0000259" key="7">
    <source>
        <dbReference type="Pfam" id="PF12862"/>
    </source>
</evidence>
<protein>
    <recommendedName>
        <fullName evidence="2">Anaphase-promoting complex subunit 5</fullName>
    </recommendedName>
</protein>
<dbReference type="InterPro" id="IPR037679">
    <property type="entry name" value="Apc5"/>
</dbReference>
<evidence type="ECO:0000256" key="4">
    <source>
        <dbReference type="ARBA" id="ARBA00022776"/>
    </source>
</evidence>
<dbReference type="Proteomes" id="UP000256964">
    <property type="component" value="Unassembled WGS sequence"/>
</dbReference>
<dbReference type="GO" id="GO:0045842">
    <property type="term" value="P:positive regulation of mitotic metaphase/anaphase transition"/>
    <property type="evidence" value="ECO:0007669"/>
    <property type="project" value="TreeGrafter"/>
</dbReference>
<dbReference type="GO" id="GO:0051301">
    <property type="term" value="P:cell division"/>
    <property type="evidence" value="ECO:0007669"/>
    <property type="project" value="UniProtKB-KW"/>
</dbReference>